<evidence type="ECO:0000256" key="10">
    <source>
        <dbReference type="RuleBase" id="RU363013"/>
    </source>
</evidence>
<dbReference type="GO" id="GO:0005829">
    <property type="term" value="C:cytosol"/>
    <property type="evidence" value="ECO:0007669"/>
    <property type="project" value="TreeGrafter"/>
</dbReference>
<dbReference type="CDD" id="cd00311">
    <property type="entry name" value="TIM"/>
    <property type="match status" value="1"/>
</dbReference>
<evidence type="ECO:0000256" key="2">
    <source>
        <dbReference type="ARBA" id="ARBA00007422"/>
    </source>
</evidence>
<dbReference type="PROSITE" id="PS51440">
    <property type="entry name" value="TIM_2"/>
    <property type="match status" value="1"/>
</dbReference>
<dbReference type="InterPro" id="IPR000652">
    <property type="entry name" value="Triosephosphate_isomerase"/>
</dbReference>
<dbReference type="OrthoDB" id="9809429at2"/>
<feature type="binding site" evidence="9">
    <location>
        <position position="172"/>
    </location>
    <ligand>
        <name>substrate</name>
    </ligand>
</feature>
<dbReference type="GO" id="GO:0046166">
    <property type="term" value="P:glyceraldehyde-3-phosphate biosynthetic process"/>
    <property type="evidence" value="ECO:0007669"/>
    <property type="project" value="TreeGrafter"/>
</dbReference>
<keyword evidence="8 9" id="KW-0413">Isomerase</keyword>
<dbReference type="InterPro" id="IPR022896">
    <property type="entry name" value="TrioseP_Isoase_bac/euk"/>
</dbReference>
<evidence type="ECO:0000256" key="9">
    <source>
        <dbReference type="HAMAP-Rule" id="MF_00147"/>
    </source>
</evidence>
<reference evidence="11 12" key="1">
    <citation type="journal article" date="2017" name="ISME J.">
        <title>Grape pomace compost harbors organohalide-respiring Dehalogenimonas species with novel reductive dehalogenase genes.</title>
        <authorList>
            <person name="Yang Y."/>
            <person name="Higgins S.A."/>
            <person name="Yan J."/>
            <person name="Simsir B."/>
            <person name="Chourey K."/>
            <person name="Iyer R."/>
            <person name="Hettich R.L."/>
            <person name="Baldwin B."/>
            <person name="Ogles D.M."/>
            <person name="Loffler F.E."/>
        </authorList>
    </citation>
    <scope>NUCLEOTIDE SEQUENCE [LARGE SCALE GENOMIC DNA]</scope>
    <source>
        <strain evidence="11 12">GP</strain>
    </source>
</reference>
<feature type="binding site" evidence="9">
    <location>
        <begin position="233"/>
        <end position="234"/>
    </location>
    <ligand>
        <name>substrate</name>
    </ligand>
</feature>
<dbReference type="NCBIfam" id="TIGR00419">
    <property type="entry name" value="tim"/>
    <property type="match status" value="1"/>
</dbReference>
<dbReference type="Gene3D" id="3.20.20.70">
    <property type="entry name" value="Aldolase class I"/>
    <property type="match status" value="1"/>
</dbReference>
<accession>A0A2P5P9H8</accession>
<comment type="pathway">
    <text evidence="9 10">Carbohydrate biosynthesis; gluconeogenesis.</text>
</comment>
<protein>
    <recommendedName>
        <fullName evidence="4 9">Triosephosphate isomerase</fullName>
        <shortName evidence="9">TIM</shortName>
        <shortName evidence="9">TPI</shortName>
        <ecNumber evidence="3 9">5.3.1.1</ecNumber>
    </recommendedName>
    <alternativeName>
        <fullName evidence="9">Triose-phosphate isomerase</fullName>
    </alternativeName>
</protein>
<dbReference type="InterPro" id="IPR035990">
    <property type="entry name" value="TIM_sf"/>
</dbReference>
<comment type="similarity">
    <text evidence="2 9 10">Belongs to the triosephosphate isomerase family.</text>
</comment>
<dbReference type="Proteomes" id="UP000235653">
    <property type="component" value="Unassembled WGS sequence"/>
</dbReference>
<feature type="active site" description="Electrophile" evidence="9">
    <location>
        <position position="97"/>
    </location>
</feature>
<keyword evidence="12" id="KW-1185">Reference proteome</keyword>
<feature type="active site" description="Proton acceptor" evidence="9">
    <location>
        <position position="166"/>
    </location>
</feature>
<dbReference type="UniPathway" id="UPA00109">
    <property type="reaction ID" value="UER00189"/>
</dbReference>
<dbReference type="GO" id="GO:0004807">
    <property type="term" value="F:triose-phosphate isomerase activity"/>
    <property type="evidence" value="ECO:0007669"/>
    <property type="project" value="UniProtKB-UniRule"/>
</dbReference>
<dbReference type="RefSeq" id="WP_102330437.1">
    <property type="nucleotide sequence ID" value="NZ_CP058566.2"/>
</dbReference>
<feature type="binding site" evidence="9">
    <location>
        <position position="212"/>
    </location>
    <ligand>
        <name>substrate</name>
    </ligand>
</feature>
<sequence length="255" mass="27787">MAEKRNFTIAGNWKMNTTLNEAVDLVNKIRSGAADFGRVETIVCPPFISLSKVKELLEGTSIQLGAQDVFYEEKGAFTGEISPGMLSSLCRYVIIGHSERRTYFHETDDVVNRKVKAAIRHGLKPIMCVGENLDEKDAGATESIINRQISLGLSGIESADLLIAYEPIWAIGTGRAATSAYANQVMNYIRELLCKILHTGKALRIPLLYGGSVNAENITDLLSQNDIDGALVGGASLKPDQFLSIIRQANELGSR</sequence>
<feature type="binding site" evidence="9">
    <location>
        <begin position="12"/>
        <end position="14"/>
    </location>
    <ligand>
        <name>substrate</name>
    </ligand>
</feature>
<evidence type="ECO:0000313" key="12">
    <source>
        <dbReference type="Proteomes" id="UP000235653"/>
    </source>
</evidence>
<keyword evidence="7 9" id="KW-0324">Glycolysis</keyword>
<dbReference type="GO" id="GO:0006094">
    <property type="term" value="P:gluconeogenesis"/>
    <property type="evidence" value="ECO:0007669"/>
    <property type="project" value="UniProtKB-UniRule"/>
</dbReference>
<proteinExistence type="inferred from homology"/>
<evidence type="ECO:0000256" key="6">
    <source>
        <dbReference type="ARBA" id="ARBA00022490"/>
    </source>
</evidence>
<gene>
    <name evidence="9" type="primary">tpiA</name>
    <name evidence="11" type="ORF">JP09_003570</name>
</gene>
<dbReference type="SUPFAM" id="SSF51351">
    <property type="entry name" value="Triosephosphate isomerase (TIM)"/>
    <property type="match status" value="1"/>
</dbReference>
<dbReference type="PROSITE" id="PS00171">
    <property type="entry name" value="TIM_1"/>
    <property type="match status" value="1"/>
</dbReference>
<evidence type="ECO:0000256" key="3">
    <source>
        <dbReference type="ARBA" id="ARBA00011940"/>
    </source>
</evidence>
<dbReference type="EC" id="5.3.1.1" evidence="3 9"/>
<keyword evidence="5 9" id="KW-0312">Gluconeogenesis</keyword>
<evidence type="ECO:0000256" key="5">
    <source>
        <dbReference type="ARBA" id="ARBA00022432"/>
    </source>
</evidence>
<dbReference type="EMBL" id="JQAN02000006">
    <property type="protein sequence ID" value="PPD58951.1"/>
    <property type="molecule type" value="Genomic_DNA"/>
</dbReference>
<dbReference type="GO" id="GO:0019563">
    <property type="term" value="P:glycerol catabolic process"/>
    <property type="evidence" value="ECO:0007669"/>
    <property type="project" value="TreeGrafter"/>
</dbReference>
<dbReference type="InterPro" id="IPR020861">
    <property type="entry name" value="Triosephosphate_isomerase_AS"/>
</dbReference>
<comment type="catalytic activity">
    <reaction evidence="9 10">
        <text>D-glyceraldehyde 3-phosphate = dihydroxyacetone phosphate</text>
        <dbReference type="Rhea" id="RHEA:18585"/>
        <dbReference type="ChEBI" id="CHEBI:57642"/>
        <dbReference type="ChEBI" id="CHEBI:59776"/>
        <dbReference type="EC" id="5.3.1.1"/>
    </reaction>
</comment>
<evidence type="ECO:0000256" key="1">
    <source>
        <dbReference type="ARBA" id="ARBA00004680"/>
    </source>
</evidence>
<dbReference type="HAMAP" id="MF_00147_B">
    <property type="entry name" value="TIM_B"/>
    <property type="match status" value="1"/>
</dbReference>
<organism evidence="11 12">
    <name type="scientific">Dehalogenimonas etheniformans</name>
    <dbReference type="NCBI Taxonomy" id="1536648"/>
    <lineage>
        <taxon>Bacteria</taxon>
        <taxon>Bacillati</taxon>
        <taxon>Chloroflexota</taxon>
        <taxon>Dehalococcoidia</taxon>
        <taxon>Dehalococcoidales</taxon>
        <taxon>Dehalococcoidaceae</taxon>
        <taxon>Dehalogenimonas</taxon>
    </lineage>
</organism>
<comment type="subunit">
    <text evidence="9 10">Homodimer.</text>
</comment>
<comment type="subcellular location">
    <subcellularLocation>
        <location evidence="9 10">Cytoplasm</location>
    </subcellularLocation>
</comment>
<comment type="function">
    <text evidence="9">Involved in the gluconeogenesis. Catalyzes stereospecifically the conversion of dihydroxyacetone phosphate (DHAP) to D-glyceraldehyde-3-phosphate (G3P).</text>
</comment>
<evidence type="ECO:0000256" key="4">
    <source>
        <dbReference type="ARBA" id="ARBA00019397"/>
    </source>
</evidence>
<dbReference type="PANTHER" id="PTHR21139">
    <property type="entry name" value="TRIOSEPHOSPHATE ISOMERASE"/>
    <property type="match status" value="1"/>
</dbReference>
<evidence type="ECO:0000313" key="11">
    <source>
        <dbReference type="EMBL" id="PPD58951.1"/>
    </source>
</evidence>
<name>A0A2P5P9H8_9CHLR</name>
<comment type="caution">
    <text evidence="11">The sequence shown here is derived from an EMBL/GenBank/DDBJ whole genome shotgun (WGS) entry which is preliminary data.</text>
</comment>
<dbReference type="AlphaFoldDB" id="A0A2P5P9H8"/>
<dbReference type="Pfam" id="PF00121">
    <property type="entry name" value="TIM"/>
    <property type="match status" value="1"/>
</dbReference>
<evidence type="ECO:0000256" key="7">
    <source>
        <dbReference type="ARBA" id="ARBA00023152"/>
    </source>
</evidence>
<dbReference type="GO" id="GO:0006096">
    <property type="term" value="P:glycolytic process"/>
    <property type="evidence" value="ECO:0007669"/>
    <property type="project" value="UniProtKB-UniRule"/>
</dbReference>
<comment type="pathway">
    <text evidence="1 9 10">Carbohydrate degradation; glycolysis; D-glyceraldehyde 3-phosphate from glycerone phosphate: step 1/1.</text>
</comment>
<dbReference type="UniPathway" id="UPA00138"/>
<dbReference type="InterPro" id="IPR013785">
    <property type="entry name" value="Aldolase_TIM"/>
</dbReference>
<dbReference type="PANTHER" id="PTHR21139:SF42">
    <property type="entry name" value="TRIOSEPHOSPHATE ISOMERASE"/>
    <property type="match status" value="1"/>
</dbReference>
<keyword evidence="6 9" id="KW-0963">Cytoplasm</keyword>
<dbReference type="FunFam" id="3.20.20.70:FF:000016">
    <property type="entry name" value="Triosephosphate isomerase"/>
    <property type="match status" value="1"/>
</dbReference>
<evidence type="ECO:0000256" key="8">
    <source>
        <dbReference type="ARBA" id="ARBA00023235"/>
    </source>
</evidence>